<accession>A0AA46BQH3</accession>
<protein>
    <submittedName>
        <fullName evidence="1">Uncharacterized protein</fullName>
    </submittedName>
</protein>
<reference evidence="1 2" key="1">
    <citation type="submission" date="2018-06" db="EMBL/GenBank/DDBJ databases">
        <authorList>
            <consortium name="Pathogen Informatics"/>
            <person name="Doyle S."/>
        </authorList>
    </citation>
    <scope>NUCLEOTIDE SEQUENCE [LARGE SCALE GENOMIC DNA]</scope>
    <source>
        <strain evidence="1 2">NCTC7915</strain>
    </source>
</reference>
<organism evidence="1 2">
    <name type="scientific">Dermatophilus congolensis</name>
    <dbReference type="NCBI Taxonomy" id="1863"/>
    <lineage>
        <taxon>Bacteria</taxon>
        <taxon>Bacillati</taxon>
        <taxon>Actinomycetota</taxon>
        <taxon>Actinomycetes</taxon>
        <taxon>Micrococcales</taxon>
        <taxon>Dermatophilaceae</taxon>
        <taxon>Dermatophilus</taxon>
    </lineage>
</organism>
<dbReference type="EMBL" id="UFYA01000001">
    <property type="protein sequence ID" value="STD15803.1"/>
    <property type="molecule type" value="Genomic_DNA"/>
</dbReference>
<comment type="caution">
    <text evidence="1">The sequence shown here is derived from an EMBL/GenBank/DDBJ whole genome shotgun (WGS) entry which is preliminary data.</text>
</comment>
<evidence type="ECO:0000313" key="1">
    <source>
        <dbReference type="EMBL" id="STD15803.1"/>
    </source>
</evidence>
<dbReference type="AlphaFoldDB" id="A0AA46BQH3"/>
<proteinExistence type="predicted"/>
<gene>
    <name evidence="1" type="ORF">NCTC7915_02418</name>
</gene>
<sequence>MWVVFWGAILVAAWCCRLPNRKLRWSSCLVVLVVAGGQLVCLRWNSNVAAVCGACVFSHSFVRCRVYDRSTAIDLSGQASVPLPLRDEGVLLVPVGLFLWPGVGLRLVCAEPRLVFRLLLSVDARRWPGAGDRVAKAQTAVCAVHQESLFRYGHFRFR</sequence>
<name>A0AA46BQH3_9MICO</name>
<dbReference type="Proteomes" id="UP000254118">
    <property type="component" value="Unassembled WGS sequence"/>
</dbReference>
<evidence type="ECO:0000313" key="2">
    <source>
        <dbReference type="Proteomes" id="UP000254118"/>
    </source>
</evidence>